<gene>
    <name evidence="2" type="ORF">JBS370_LOCUS40880</name>
</gene>
<dbReference type="Proteomes" id="UP000663836">
    <property type="component" value="Unassembled WGS sequence"/>
</dbReference>
<organism evidence="2 3">
    <name type="scientific">Rotaria sordida</name>
    <dbReference type="NCBI Taxonomy" id="392033"/>
    <lineage>
        <taxon>Eukaryota</taxon>
        <taxon>Metazoa</taxon>
        <taxon>Spiralia</taxon>
        <taxon>Gnathifera</taxon>
        <taxon>Rotifera</taxon>
        <taxon>Eurotatoria</taxon>
        <taxon>Bdelloidea</taxon>
        <taxon>Philodinida</taxon>
        <taxon>Philodinidae</taxon>
        <taxon>Rotaria</taxon>
    </lineage>
</organism>
<proteinExistence type="predicted"/>
<name>A0A820IU94_9BILA</name>
<feature type="non-terminal residue" evidence="2">
    <location>
        <position position="1"/>
    </location>
</feature>
<sequence length="60" mass="7547">MREKTGQFRGENDPVHTCRSRRVLTAIQLLLQRRQQRQQRQQQQQQQRQQQQQQQQRQHR</sequence>
<evidence type="ECO:0000313" key="2">
    <source>
        <dbReference type="EMBL" id="CAF4316605.1"/>
    </source>
</evidence>
<comment type="caution">
    <text evidence="2">The sequence shown here is derived from an EMBL/GenBank/DDBJ whole genome shotgun (WGS) entry which is preliminary data.</text>
</comment>
<reference evidence="2" key="1">
    <citation type="submission" date="2021-02" db="EMBL/GenBank/DDBJ databases">
        <authorList>
            <person name="Nowell W R."/>
        </authorList>
    </citation>
    <scope>NUCLEOTIDE SEQUENCE</scope>
</reference>
<feature type="region of interest" description="Disordered" evidence="1">
    <location>
        <begin position="35"/>
        <end position="60"/>
    </location>
</feature>
<dbReference type="AlphaFoldDB" id="A0A820IU94"/>
<accession>A0A820IU94</accession>
<evidence type="ECO:0000313" key="3">
    <source>
        <dbReference type="Proteomes" id="UP000663836"/>
    </source>
</evidence>
<evidence type="ECO:0000256" key="1">
    <source>
        <dbReference type="SAM" id="MobiDB-lite"/>
    </source>
</evidence>
<protein>
    <submittedName>
        <fullName evidence="2">Uncharacterized protein</fullName>
    </submittedName>
</protein>
<dbReference type="EMBL" id="CAJOBD010040271">
    <property type="protein sequence ID" value="CAF4316605.1"/>
    <property type="molecule type" value="Genomic_DNA"/>
</dbReference>